<dbReference type="InterPro" id="IPR018062">
    <property type="entry name" value="HTH_AraC-typ_CS"/>
</dbReference>
<dbReference type="OrthoDB" id="9804543at2"/>
<dbReference type="STRING" id="946333.A4W93_15605"/>
<dbReference type="Proteomes" id="UP000193427">
    <property type="component" value="Chromosome"/>
</dbReference>
<gene>
    <name evidence="4" type="ORF">A4W93_15605</name>
</gene>
<dbReference type="RefSeq" id="WP_085751492.1">
    <property type="nucleotide sequence ID" value="NZ_BSPR01000004.1"/>
</dbReference>
<dbReference type="CDD" id="cd06124">
    <property type="entry name" value="cupin_NimR-like_N"/>
    <property type="match status" value="1"/>
</dbReference>
<dbReference type="InterPro" id="IPR018060">
    <property type="entry name" value="HTH_AraC"/>
</dbReference>
<dbReference type="InterPro" id="IPR003313">
    <property type="entry name" value="AraC-bd"/>
</dbReference>
<dbReference type="PANTHER" id="PTHR11019:SF159">
    <property type="entry name" value="TRANSCRIPTIONAL REGULATOR-RELATED"/>
    <property type="match status" value="1"/>
</dbReference>
<keyword evidence="5" id="KW-1185">Reference proteome</keyword>
<dbReference type="SUPFAM" id="SSF51182">
    <property type="entry name" value="RmlC-like cupins"/>
    <property type="match status" value="1"/>
</dbReference>
<evidence type="ECO:0000313" key="5">
    <source>
        <dbReference type="Proteomes" id="UP000193427"/>
    </source>
</evidence>
<dbReference type="Pfam" id="PF02311">
    <property type="entry name" value="AraC_binding"/>
    <property type="match status" value="1"/>
</dbReference>
<evidence type="ECO:0000256" key="1">
    <source>
        <dbReference type="ARBA" id="ARBA00023015"/>
    </source>
</evidence>
<dbReference type="PROSITE" id="PS00041">
    <property type="entry name" value="HTH_ARAC_FAMILY_1"/>
    <property type="match status" value="1"/>
</dbReference>
<protein>
    <submittedName>
        <fullName evidence="4">AraC family transcriptional regulator</fullName>
    </submittedName>
</protein>
<dbReference type="KEGG" id="rgu:A4W93_15605"/>
<dbReference type="GO" id="GO:0003700">
    <property type="term" value="F:DNA-binding transcription factor activity"/>
    <property type="evidence" value="ECO:0007669"/>
    <property type="project" value="InterPro"/>
</dbReference>
<organism evidence="4 5">
    <name type="scientific">Piscinibacter gummiphilus</name>
    <dbReference type="NCBI Taxonomy" id="946333"/>
    <lineage>
        <taxon>Bacteria</taxon>
        <taxon>Pseudomonadati</taxon>
        <taxon>Pseudomonadota</taxon>
        <taxon>Betaproteobacteria</taxon>
        <taxon>Burkholderiales</taxon>
        <taxon>Sphaerotilaceae</taxon>
        <taxon>Piscinibacter</taxon>
    </lineage>
</organism>
<dbReference type="InterPro" id="IPR011051">
    <property type="entry name" value="RmlC_Cupin_sf"/>
</dbReference>
<dbReference type="SMART" id="SM00342">
    <property type="entry name" value="HTH_ARAC"/>
    <property type="match status" value="1"/>
</dbReference>
<name>A0A1W6LAG1_9BURK</name>
<dbReference type="Pfam" id="PF12833">
    <property type="entry name" value="HTH_18"/>
    <property type="match status" value="1"/>
</dbReference>
<keyword evidence="1" id="KW-0805">Transcription regulation</keyword>
<reference evidence="4 5" key="1">
    <citation type="submission" date="2016-04" db="EMBL/GenBank/DDBJ databases">
        <title>Complete genome sequence of natural rubber-degrading, novel Gram-negative bacterium, Rhizobacter gummiphilus strain NS21.</title>
        <authorList>
            <person name="Tabata M."/>
            <person name="Kasai D."/>
            <person name="Fukuda M."/>
        </authorList>
    </citation>
    <scope>NUCLEOTIDE SEQUENCE [LARGE SCALE GENOMIC DNA]</scope>
    <source>
        <strain evidence="4 5">NS21</strain>
    </source>
</reference>
<keyword evidence="3" id="KW-0804">Transcription</keyword>
<sequence>MTHPADRPRASVPPVDPYQFAPTPEHPVRAKHRRLNAETRIDPHQHPWAQLAFSITGVIRLTADHGTYIVPPSRAVWIPPGVEHAVSVLEDAELRTIYIHQDEHHCGPDNGRAAPDSPWRTCRVLEVSSLMRELVMQLTVAPGELAPSDREYHLSALVLDELRRAKPVPLGVALPRDKRLLSLCEAVIEDPGRWATLDDCARGTGASPRTVARLFRSELGTTFLQWRQQVLLAKALAMAARRLPMAVISAELGYASPSAFTAMVRRSVGAPPSRFFN</sequence>
<dbReference type="GO" id="GO:0043565">
    <property type="term" value="F:sequence-specific DNA binding"/>
    <property type="evidence" value="ECO:0007669"/>
    <property type="project" value="InterPro"/>
</dbReference>
<accession>A0A1W6LAG1</accession>
<evidence type="ECO:0000313" key="4">
    <source>
        <dbReference type="EMBL" id="ARN21204.1"/>
    </source>
</evidence>
<dbReference type="AlphaFoldDB" id="A0A1W6LAG1"/>
<dbReference type="PANTHER" id="PTHR11019">
    <property type="entry name" value="HTH-TYPE TRANSCRIPTIONAL REGULATOR NIMR"/>
    <property type="match status" value="1"/>
</dbReference>
<evidence type="ECO:0000256" key="2">
    <source>
        <dbReference type="ARBA" id="ARBA00023125"/>
    </source>
</evidence>
<proteinExistence type="predicted"/>
<dbReference type="InterPro" id="IPR014710">
    <property type="entry name" value="RmlC-like_jellyroll"/>
</dbReference>
<dbReference type="Gene3D" id="2.60.120.10">
    <property type="entry name" value="Jelly Rolls"/>
    <property type="match status" value="1"/>
</dbReference>
<keyword evidence="2" id="KW-0238">DNA-binding</keyword>
<dbReference type="EMBL" id="CP015118">
    <property type="protein sequence ID" value="ARN21204.1"/>
    <property type="molecule type" value="Genomic_DNA"/>
</dbReference>
<dbReference type="Gene3D" id="1.10.10.60">
    <property type="entry name" value="Homeodomain-like"/>
    <property type="match status" value="1"/>
</dbReference>
<dbReference type="PROSITE" id="PS01124">
    <property type="entry name" value="HTH_ARAC_FAMILY_2"/>
    <property type="match status" value="1"/>
</dbReference>
<evidence type="ECO:0000256" key="3">
    <source>
        <dbReference type="ARBA" id="ARBA00023163"/>
    </source>
</evidence>